<dbReference type="PATRIC" id="fig|1391653.3.peg.1948"/>
<keyword evidence="2" id="KW-1185">Reference proteome</keyword>
<dbReference type="EMBL" id="CP012332">
    <property type="protein sequence ID" value="AKU91472.1"/>
    <property type="molecule type" value="Genomic_DNA"/>
</dbReference>
<protein>
    <recommendedName>
        <fullName evidence="3">SGNH hydrolase-type esterase domain-containing protein</fullName>
    </recommendedName>
</protein>
<dbReference type="InterPro" id="IPR036514">
    <property type="entry name" value="SGNH_hydro_sf"/>
</dbReference>
<dbReference type="SUPFAM" id="SSF52266">
    <property type="entry name" value="SGNH hydrolase"/>
    <property type="match status" value="1"/>
</dbReference>
<name>A0A0K1PD95_9BACT</name>
<dbReference type="AlphaFoldDB" id="A0A0K1PD95"/>
<dbReference type="STRING" id="1391653.AKJ08_1859"/>
<evidence type="ECO:0000313" key="2">
    <source>
        <dbReference type="Proteomes" id="UP000055590"/>
    </source>
</evidence>
<gene>
    <name evidence="1" type="ORF">AKJ08_1859</name>
</gene>
<evidence type="ECO:0000313" key="1">
    <source>
        <dbReference type="EMBL" id="AKU91472.1"/>
    </source>
</evidence>
<reference evidence="1 2" key="1">
    <citation type="submission" date="2015-08" db="EMBL/GenBank/DDBJ databases">
        <authorList>
            <person name="Babu N.S."/>
            <person name="Beckwith C.J."/>
            <person name="Beseler K.G."/>
            <person name="Brison A."/>
            <person name="Carone J.V."/>
            <person name="Caskin T.P."/>
            <person name="Diamond M."/>
            <person name="Durham M.E."/>
            <person name="Foxe J.M."/>
            <person name="Go M."/>
            <person name="Henderson B.A."/>
            <person name="Jones I.B."/>
            <person name="McGettigan J.A."/>
            <person name="Micheletti S.J."/>
            <person name="Nasrallah M.E."/>
            <person name="Ortiz D."/>
            <person name="Piller C.R."/>
            <person name="Privatt S.R."/>
            <person name="Schneider S.L."/>
            <person name="Sharp S."/>
            <person name="Smith T.C."/>
            <person name="Stanton J.D."/>
            <person name="Ullery H.E."/>
            <person name="Wilson R.J."/>
            <person name="Serrano M.G."/>
            <person name="Buck G."/>
            <person name="Lee V."/>
            <person name="Wang Y."/>
            <person name="Carvalho R."/>
            <person name="Voegtly L."/>
            <person name="Shi R."/>
            <person name="Duckworth R."/>
            <person name="Johnson A."/>
            <person name="Loviza R."/>
            <person name="Walstead R."/>
            <person name="Shah Z."/>
            <person name="Kiflezghi M."/>
            <person name="Wade K."/>
            <person name="Ball S.L."/>
            <person name="Bradley K.W."/>
            <person name="Asai D.J."/>
            <person name="Bowman C.A."/>
            <person name="Russell D.A."/>
            <person name="Pope W.H."/>
            <person name="Jacobs-Sera D."/>
            <person name="Hendrix R.W."/>
            <person name="Hatfull G.F."/>
        </authorList>
    </citation>
    <scope>NUCLEOTIDE SEQUENCE [LARGE SCALE GENOMIC DNA]</scope>
    <source>
        <strain evidence="1 2">DSM 27710</strain>
    </source>
</reference>
<proteinExistence type="predicted"/>
<dbReference type="Proteomes" id="UP000055590">
    <property type="component" value="Chromosome"/>
</dbReference>
<evidence type="ECO:0008006" key="3">
    <source>
        <dbReference type="Google" id="ProtNLM"/>
    </source>
</evidence>
<dbReference type="KEGG" id="vin:AKJ08_1859"/>
<sequence length="274" mass="29084">MVAGVVAGACAAPESSPVSRDETLRSDLERLSRATIFFGHQSVGADILAGVASLAAREGIPLRVVETRDACGLAPGTIGHSFIGENGAPSTKVESFRRAFGGDPAQAPELALMKLCYVDFDGSTDVAALFSGYRASVEELRRLFPSTTFVHVTVPLTARQGGVKSLVKSMMGRPTSVSMNAIREKFNTLIRETYRGREPVFDLARVESTGTDGSVTTSSLGGRDVPMLIPAYTYDGSHLNEAGREHVARALVALLASLEQDSARRQVAPAGMVR</sequence>
<dbReference type="GO" id="GO:0016788">
    <property type="term" value="F:hydrolase activity, acting on ester bonds"/>
    <property type="evidence" value="ECO:0007669"/>
    <property type="project" value="UniProtKB-ARBA"/>
</dbReference>
<organism evidence="1 2">
    <name type="scientific">Vulgatibacter incomptus</name>
    <dbReference type="NCBI Taxonomy" id="1391653"/>
    <lineage>
        <taxon>Bacteria</taxon>
        <taxon>Pseudomonadati</taxon>
        <taxon>Myxococcota</taxon>
        <taxon>Myxococcia</taxon>
        <taxon>Myxococcales</taxon>
        <taxon>Cystobacterineae</taxon>
        <taxon>Vulgatibacteraceae</taxon>
        <taxon>Vulgatibacter</taxon>
    </lineage>
</organism>
<dbReference type="Gene3D" id="3.40.50.1110">
    <property type="entry name" value="SGNH hydrolase"/>
    <property type="match status" value="1"/>
</dbReference>
<accession>A0A0K1PD95</accession>